<evidence type="ECO:0000313" key="2">
    <source>
        <dbReference type="Proteomes" id="UP000001812"/>
    </source>
</evidence>
<dbReference type="Proteomes" id="UP000001812">
    <property type="component" value="Chromosome I"/>
</dbReference>
<proteinExistence type="predicted"/>
<dbReference type="HOGENOM" id="CLU_3325687_0_0_4"/>
<dbReference type="AlphaFoldDB" id="A0A0E1WEA0"/>
<sequence length="38" mass="4216">MQAVGNRSDEAVENCRAFLNALKPPVRLCKDWALLNAT</sequence>
<reference evidence="2" key="1">
    <citation type="submission" date="2007-08" db="EMBL/GenBank/DDBJ databases">
        <title>Annotation of Burkholderia pseudomallei 1710a.</title>
        <authorList>
            <person name="Harkins D.M."/>
            <person name="DeShazer D."/>
            <person name="Woods D.E."/>
            <person name="Brinkac L.M."/>
            <person name="Brown K.A."/>
            <person name="Hung G.C."/>
            <person name="Tuanyok A."/>
            <person name="Zhang B."/>
            <person name="Nierman W.C."/>
        </authorList>
    </citation>
    <scope>NUCLEOTIDE SEQUENCE [LARGE SCALE GENOMIC DNA]</scope>
    <source>
        <strain evidence="2">1710a</strain>
    </source>
</reference>
<organism evidence="1 2">
    <name type="scientific">Burkholderia pseudomallei 1710a</name>
    <dbReference type="NCBI Taxonomy" id="320371"/>
    <lineage>
        <taxon>Bacteria</taxon>
        <taxon>Pseudomonadati</taxon>
        <taxon>Pseudomonadota</taxon>
        <taxon>Betaproteobacteria</taxon>
        <taxon>Burkholderiales</taxon>
        <taxon>Burkholderiaceae</taxon>
        <taxon>Burkholderia</taxon>
        <taxon>pseudomallei group</taxon>
    </lineage>
</organism>
<gene>
    <name evidence="1" type="ORF">BURPS1710A_2528</name>
</gene>
<name>A0A0E1WEA0_BURPE</name>
<reference evidence="1 2" key="2">
    <citation type="submission" date="2009-05" db="EMBL/GenBank/DDBJ databases">
        <authorList>
            <person name="Harkins D.M."/>
            <person name="DeShazer D."/>
            <person name="Woods D.E."/>
            <person name="Brinkac L.M."/>
            <person name="Brown K.A."/>
            <person name="Hung G.C."/>
            <person name="Tuanyok A."/>
            <person name="Zhang B."/>
            <person name="Nierman W.C."/>
        </authorList>
    </citation>
    <scope>NUCLEOTIDE SEQUENCE [LARGE SCALE GENOMIC DNA]</scope>
    <source>
        <strain evidence="1 2">1710a</strain>
    </source>
</reference>
<dbReference type="EMBL" id="CM000832">
    <property type="protein sequence ID" value="EET07882.1"/>
    <property type="molecule type" value="Genomic_DNA"/>
</dbReference>
<evidence type="ECO:0000313" key="1">
    <source>
        <dbReference type="EMBL" id="EET07882.1"/>
    </source>
</evidence>
<accession>A0A0E1WEA0</accession>
<protein>
    <submittedName>
        <fullName evidence="1">Uncharacterized protein</fullName>
    </submittedName>
</protein>